<evidence type="ECO:0008006" key="3">
    <source>
        <dbReference type="Google" id="ProtNLM"/>
    </source>
</evidence>
<dbReference type="AlphaFoldDB" id="A0A5K7S2Z9"/>
<sequence length="222" mass="25254">MTMENKHFSENERIFYSDGYRLAQSAIEEGLSNDTLFTAIESLYDAIDGLNDSIIALAERQNIKVACFKGCHWCCQQAVFANSYELHFLSEKIKKDFNPEDLTDVIAKTDAKYRITSNLSDDDILKYKAPCPLLHEGACSAYAARPMACRIYLSTKLQTCLEFYHHPENETNFPALIDLPLRAGQMMNEGFRAALKESGIETAEFRLEEGLRITLKNKQPNF</sequence>
<name>A0A5K7S2Z9_9BACT</name>
<organism evidence="1 2">
    <name type="scientific">Aquipluma nitroreducens</name>
    <dbReference type="NCBI Taxonomy" id="2010828"/>
    <lineage>
        <taxon>Bacteria</taxon>
        <taxon>Pseudomonadati</taxon>
        <taxon>Bacteroidota</taxon>
        <taxon>Bacteroidia</taxon>
        <taxon>Marinilabiliales</taxon>
        <taxon>Prolixibacteraceae</taxon>
        <taxon>Aquipluma</taxon>
    </lineage>
</organism>
<dbReference type="Pfam" id="PF03692">
    <property type="entry name" value="CxxCxxCC"/>
    <property type="match status" value="1"/>
</dbReference>
<dbReference type="KEGG" id="anf:AQPE_0069"/>
<reference evidence="1" key="1">
    <citation type="journal article" date="2020" name="Int. J. Syst. Evol. Microbiol.">
        <title>Aquipluma nitroreducens gen. nov. sp. nov., a novel facultatively anaerobic bacterium isolated from a freshwater lake.</title>
        <authorList>
            <person name="Watanabe M."/>
            <person name="Kojima H."/>
            <person name="Fukui M."/>
        </authorList>
    </citation>
    <scope>NUCLEOTIDE SEQUENCE</scope>
    <source>
        <strain evidence="1">MeG22</strain>
    </source>
</reference>
<evidence type="ECO:0000313" key="2">
    <source>
        <dbReference type="Proteomes" id="UP001193389"/>
    </source>
</evidence>
<dbReference type="EMBL" id="AP018694">
    <property type="protein sequence ID" value="BBE15933.1"/>
    <property type="molecule type" value="Genomic_DNA"/>
</dbReference>
<keyword evidence="2" id="KW-1185">Reference proteome</keyword>
<gene>
    <name evidence="1" type="ORF">AQPE_0069</name>
</gene>
<protein>
    <recommendedName>
        <fullName evidence="3">Fe-S-cluster oxidoreductase</fullName>
    </recommendedName>
</protein>
<dbReference type="InterPro" id="IPR005358">
    <property type="entry name" value="Puta_zinc/iron-chelating_dom"/>
</dbReference>
<dbReference type="Proteomes" id="UP001193389">
    <property type="component" value="Chromosome"/>
</dbReference>
<accession>A0A5K7S2Z9</accession>
<evidence type="ECO:0000313" key="1">
    <source>
        <dbReference type="EMBL" id="BBE15933.1"/>
    </source>
</evidence>
<dbReference type="RefSeq" id="WP_318349050.1">
    <property type="nucleotide sequence ID" value="NZ_AP018694.1"/>
</dbReference>
<proteinExistence type="predicted"/>